<dbReference type="AlphaFoldDB" id="A0A835UMJ9"/>
<evidence type="ECO:0000256" key="4">
    <source>
        <dbReference type="PROSITE-ProRule" id="PRU01002"/>
    </source>
</evidence>
<dbReference type="InterPro" id="IPR014977">
    <property type="entry name" value="WRC_dom"/>
</dbReference>
<dbReference type="PANTHER" id="PTHR31602">
    <property type="entry name" value="GROWTH-REGULATING FACTOR 5"/>
    <property type="match status" value="1"/>
</dbReference>
<protein>
    <recommendedName>
        <fullName evidence="5">Growth-regulating factor</fullName>
    </recommendedName>
</protein>
<accession>A0A835UMJ9</accession>
<feature type="short sequence motif" description="Bipartite nuclear localization signal" evidence="4">
    <location>
        <begin position="193"/>
        <end position="200"/>
    </location>
</feature>
<dbReference type="PROSITE" id="PS51666">
    <property type="entry name" value="QLQ"/>
    <property type="match status" value="1"/>
</dbReference>
<dbReference type="Proteomes" id="UP000639772">
    <property type="component" value="Chromosome 10"/>
</dbReference>
<dbReference type="GO" id="GO:0032502">
    <property type="term" value="P:developmental process"/>
    <property type="evidence" value="ECO:0007669"/>
    <property type="project" value="InterPro"/>
</dbReference>
<gene>
    <name evidence="8" type="ORF">HPP92_019055</name>
</gene>
<dbReference type="InterPro" id="IPR031137">
    <property type="entry name" value="GRF"/>
</dbReference>
<dbReference type="InterPro" id="IPR014978">
    <property type="entry name" value="Gln-Leu-Gln_QLQ"/>
</dbReference>
<organism evidence="8 9">
    <name type="scientific">Vanilla planifolia</name>
    <name type="common">Vanilla</name>
    <dbReference type="NCBI Taxonomy" id="51239"/>
    <lineage>
        <taxon>Eukaryota</taxon>
        <taxon>Viridiplantae</taxon>
        <taxon>Streptophyta</taxon>
        <taxon>Embryophyta</taxon>
        <taxon>Tracheophyta</taxon>
        <taxon>Spermatophyta</taxon>
        <taxon>Magnoliopsida</taxon>
        <taxon>Liliopsida</taxon>
        <taxon>Asparagales</taxon>
        <taxon>Orchidaceae</taxon>
        <taxon>Vanilloideae</taxon>
        <taxon>Vanilleae</taxon>
        <taxon>Vanilla</taxon>
    </lineage>
</organism>
<reference evidence="8 9" key="1">
    <citation type="journal article" date="2020" name="Nat. Food">
        <title>A phased Vanilla planifolia genome enables genetic improvement of flavour and production.</title>
        <authorList>
            <person name="Hasing T."/>
            <person name="Tang H."/>
            <person name="Brym M."/>
            <person name="Khazi F."/>
            <person name="Huang T."/>
            <person name="Chambers A.H."/>
        </authorList>
    </citation>
    <scope>NUCLEOTIDE SEQUENCE [LARGE SCALE GENOMIC DNA]</scope>
    <source>
        <tissue evidence="8">Leaf</tissue>
    </source>
</reference>
<sequence length="493" mass="54172">MDFASVLSMELLGKFGGTEEGDQRCSPSSNGEQMLSFSFTKSSPVTRSGSNPFALAASRSSSKTYSDRNADFNSEYLSVKMPRFVECRSEHFTLSQRKELEQQMLIYNYIRTNAPIPTNLISSLRRGMDLSGFSICATSSIGANAALWGCFHAGFVGNSDPEPSRCRRTDGKKWRCSKDAVLEQKYCEKHLNRGRHRSRKHVESQGVHALKTIPVTTNSASATNFGSLSLNSLTVAGNHRHQLSTTDISRHICMPTNATAANSLLENAEGHSLLHATPCESLFLTSKNEGTCSLELDSGNALVNQQRTSVLTNNSPVKPFELNDHQCKQPHIQEQFEEEWNPRPRHRTAIIWQDGEAKKFKKTQLAVSFPFASSDFSSSIASSVIEKETPIIGLGVLDAAKELNSMQIKWRATPWELRSGDLASSGGPLGEALNTTNSAATVKNTSSFSLINDEFELSPQLALPANTMMQSSKSAKDVEYDTNEGLNSLFCSM</sequence>
<feature type="domain" description="QLQ" evidence="6">
    <location>
        <begin position="91"/>
        <end position="126"/>
    </location>
</feature>
<evidence type="ECO:0000256" key="2">
    <source>
        <dbReference type="ARBA" id="ARBA00008122"/>
    </source>
</evidence>
<evidence type="ECO:0000259" key="7">
    <source>
        <dbReference type="PROSITE" id="PS51667"/>
    </source>
</evidence>
<evidence type="ECO:0000256" key="5">
    <source>
        <dbReference type="RuleBase" id="RU367127"/>
    </source>
</evidence>
<dbReference type="GO" id="GO:0005634">
    <property type="term" value="C:nucleus"/>
    <property type="evidence" value="ECO:0007669"/>
    <property type="project" value="UniProtKB-SubCell"/>
</dbReference>
<evidence type="ECO:0000313" key="9">
    <source>
        <dbReference type="Proteomes" id="UP000639772"/>
    </source>
</evidence>
<keyword evidence="3 4" id="KW-0539">Nucleus</keyword>
<comment type="function">
    <text evidence="5">Transcription activator.</text>
</comment>
<keyword evidence="5" id="KW-0010">Activator</keyword>
<feature type="short sequence motif" description="Bipartite nuclear localization signal" evidence="4">
    <location>
        <begin position="165"/>
        <end position="175"/>
    </location>
</feature>
<comment type="domain">
    <text evidence="5">The QLQ domain and WRC domain may be involved in protein-protein interaction and DNA-binding, respectively.</text>
</comment>
<evidence type="ECO:0000259" key="6">
    <source>
        <dbReference type="PROSITE" id="PS51666"/>
    </source>
</evidence>
<comment type="subcellular location">
    <subcellularLocation>
        <location evidence="1 4 5">Nucleus</location>
    </subcellularLocation>
</comment>
<evidence type="ECO:0000256" key="1">
    <source>
        <dbReference type="ARBA" id="ARBA00004123"/>
    </source>
</evidence>
<comment type="caution">
    <text evidence="8">The sequence shown here is derived from an EMBL/GenBank/DDBJ whole genome shotgun (WGS) entry which is preliminary data.</text>
</comment>
<evidence type="ECO:0000313" key="8">
    <source>
        <dbReference type="EMBL" id="KAG0464891.1"/>
    </source>
</evidence>
<proteinExistence type="inferred from homology"/>
<dbReference type="GO" id="GO:0005524">
    <property type="term" value="F:ATP binding"/>
    <property type="evidence" value="ECO:0007669"/>
    <property type="project" value="UniProtKB-UniRule"/>
</dbReference>
<dbReference type="Pfam" id="PF08880">
    <property type="entry name" value="QLQ"/>
    <property type="match status" value="1"/>
</dbReference>
<name>A0A835UMJ9_VANPL</name>
<dbReference type="OrthoDB" id="1927209at2759"/>
<dbReference type="GO" id="GO:0006355">
    <property type="term" value="P:regulation of DNA-templated transcription"/>
    <property type="evidence" value="ECO:0007669"/>
    <property type="project" value="InterPro"/>
</dbReference>
<comment type="similarity">
    <text evidence="2 5">Belongs to the GRF family.</text>
</comment>
<keyword evidence="5" id="KW-0804">Transcription</keyword>
<dbReference type="Pfam" id="PF08879">
    <property type="entry name" value="WRC"/>
    <property type="match status" value="1"/>
</dbReference>
<dbReference type="PANTHER" id="PTHR31602:SF42">
    <property type="entry name" value="GROWTH-REGULATING FACTOR 2"/>
    <property type="match status" value="1"/>
</dbReference>
<dbReference type="PROSITE" id="PS51667">
    <property type="entry name" value="WRC"/>
    <property type="match status" value="1"/>
</dbReference>
<keyword evidence="5" id="KW-0805">Transcription regulation</keyword>
<evidence type="ECO:0000256" key="3">
    <source>
        <dbReference type="ARBA" id="ARBA00023242"/>
    </source>
</evidence>
<feature type="domain" description="WRC" evidence="7">
    <location>
        <begin position="160"/>
        <end position="204"/>
    </location>
</feature>
<dbReference type="GO" id="GO:0006351">
    <property type="term" value="P:DNA-templated transcription"/>
    <property type="evidence" value="ECO:0007669"/>
    <property type="project" value="UniProtKB-UniRule"/>
</dbReference>
<dbReference type="EMBL" id="JADCNM010000010">
    <property type="protein sequence ID" value="KAG0464891.1"/>
    <property type="molecule type" value="Genomic_DNA"/>
</dbReference>